<evidence type="ECO:0000259" key="3">
    <source>
        <dbReference type="PROSITE" id="PS50158"/>
    </source>
</evidence>
<feature type="domain" description="CCHC-type" evidence="3">
    <location>
        <begin position="427"/>
        <end position="441"/>
    </location>
</feature>
<evidence type="ECO:0000259" key="4">
    <source>
        <dbReference type="PROSITE" id="PS50994"/>
    </source>
</evidence>
<keyword evidence="6" id="KW-1185">Reference proteome</keyword>
<reference evidence="5 6" key="1">
    <citation type="submission" date="2024-02" db="EMBL/GenBank/DDBJ databases">
        <authorList>
            <person name="Chen Y."/>
            <person name="Shah S."/>
            <person name="Dougan E. K."/>
            <person name="Thang M."/>
            <person name="Chan C."/>
        </authorList>
    </citation>
    <scope>NUCLEOTIDE SEQUENCE [LARGE SCALE GENOMIC DNA]</scope>
</reference>
<comment type="caution">
    <text evidence="5">The sequence shown here is derived from an EMBL/GenBank/DDBJ whole genome shotgun (WGS) entry which is preliminary data.</text>
</comment>
<feature type="compositionally biased region" description="Basic and acidic residues" evidence="2">
    <location>
        <begin position="627"/>
        <end position="648"/>
    </location>
</feature>
<dbReference type="Gene3D" id="4.10.60.10">
    <property type="entry name" value="Zinc finger, CCHC-type"/>
    <property type="match status" value="1"/>
</dbReference>
<dbReference type="PANTHER" id="PTHR37984">
    <property type="entry name" value="PROTEIN CBG26694"/>
    <property type="match status" value="1"/>
</dbReference>
<feature type="compositionally biased region" description="Low complexity" evidence="2">
    <location>
        <begin position="263"/>
        <end position="279"/>
    </location>
</feature>
<evidence type="ECO:0000256" key="2">
    <source>
        <dbReference type="SAM" id="MobiDB-lite"/>
    </source>
</evidence>
<protein>
    <submittedName>
        <fullName evidence="5">Uncharacterized protein</fullName>
    </submittedName>
</protein>
<feature type="region of interest" description="Disordered" evidence="2">
    <location>
        <begin position="558"/>
        <end position="603"/>
    </location>
</feature>
<feature type="region of interest" description="Disordered" evidence="2">
    <location>
        <begin position="1"/>
        <end position="57"/>
    </location>
</feature>
<dbReference type="InterPro" id="IPR050951">
    <property type="entry name" value="Retrovirus_Pol_polyprotein"/>
</dbReference>
<feature type="region of interest" description="Disordered" evidence="2">
    <location>
        <begin position="328"/>
        <end position="353"/>
    </location>
</feature>
<feature type="domain" description="Integrase catalytic" evidence="4">
    <location>
        <begin position="1070"/>
        <end position="1233"/>
    </location>
</feature>
<name>A0ABP0SWW2_9DINO</name>
<dbReference type="Pfam" id="PF00665">
    <property type="entry name" value="rve"/>
    <property type="match status" value="1"/>
</dbReference>
<dbReference type="PROSITE" id="PS50158">
    <property type="entry name" value="ZF_CCHC"/>
    <property type="match status" value="1"/>
</dbReference>
<dbReference type="Gene3D" id="3.30.420.10">
    <property type="entry name" value="Ribonuclease H-like superfamily/Ribonuclease H"/>
    <property type="match status" value="1"/>
</dbReference>
<dbReference type="SUPFAM" id="SSF57756">
    <property type="entry name" value="Retrovirus zinc finger-like domains"/>
    <property type="match status" value="1"/>
</dbReference>
<dbReference type="InterPro" id="IPR036875">
    <property type="entry name" value="Znf_CCHC_sf"/>
</dbReference>
<dbReference type="InterPro" id="IPR001878">
    <property type="entry name" value="Znf_CCHC"/>
</dbReference>
<feature type="region of interest" description="Disordered" evidence="2">
    <location>
        <begin position="1318"/>
        <end position="1343"/>
    </location>
</feature>
<feature type="compositionally biased region" description="Acidic residues" evidence="2">
    <location>
        <begin position="1283"/>
        <end position="1296"/>
    </location>
</feature>
<feature type="compositionally biased region" description="Low complexity" evidence="2">
    <location>
        <begin position="566"/>
        <end position="603"/>
    </location>
</feature>
<dbReference type="PANTHER" id="PTHR37984:SF5">
    <property type="entry name" value="PROTEIN NYNRIN-LIKE"/>
    <property type="match status" value="1"/>
</dbReference>
<evidence type="ECO:0000313" key="6">
    <source>
        <dbReference type="Proteomes" id="UP001642484"/>
    </source>
</evidence>
<feature type="region of interest" description="Disordered" evidence="2">
    <location>
        <begin position="620"/>
        <end position="663"/>
    </location>
</feature>
<evidence type="ECO:0000256" key="1">
    <source>
        <dbReference type="PROSITE-ProRule" id="PRU00047"/>
    </source>
</evidence>
<sequence>MVDGENQEVTAESPLSPGAPAVRDTWNKPTGEVPSGVPSIAGGAGGSGSGQAGSGGGKISTTYPPIFYARPGESWEQYWRTVTFWLASEGKSLPVEMRGPRLMQQLRERAGKIVQHLTVDEVTSIQGVDIIKREMEKSPIIRLLDNKKIDKRRQKFMKLARLPNESIESFINRAEIYRRENEASPAYRVGSCFYVGHLLDSCKLTRKDLALLKAACGGDIEDETKVISAMLELAEQFEGAPYCPIGRGEPQLDNEDQYLVQKPGSSSSASTSVSDPPSSNRRRPFPRARGGGGRFASSGRRRFRDALVAILEEDGDEDVLEETLAEVMGEDSVDEDEEKADNPGEMTEFTPPSTHDTFVTSGHPGEASGTISPLAEIYAQELKARNRVREIKKMRQYFQKETPGGPTAARGEHVKKWVAEQQKKEPCFICHQLGHWSQECPYRRRDKNVHAANVTFPVSPPQQQDWALLESLAASGVYMGTILRHPFPACASCMATRRRPEHKPEAYELSQTEWENVGLDPEEDLLEMSAEEAPENEQEVMGALRNPLRTARRQVLNRHIRKSSSQSPPAAARKQRQARPASAKKTAPEEPASASTASRPPPMQMNMEQLQAMMMQMQEFMQGQSPEKPEAQARGRSSGREKIPESTKVKKTPRKAAVETEKKKWRRNPRWIMWMQGNHIAALWGTLGAAAGDYVTANDDHELFHSELKDTLEVSDGDFSAEGDGTGRAPVKHTLNRRQRRSIEQGVQRAIRAHNKLYDVLDAKSAEVGRWTLLEVFAGKARLSTRARQRNACWDVLPPQDILSGGLDLLDAEHIELLKDVIRAQEPDVITLAPPSNPWSAWQRLRKRKAALRELRRQHLPFWNLVAWCWQVQNATGGLVVLEQPAINTPMFPEMTCDCAPGQHQPIEGSVRLWNPVEGKYQQIKRSTLAAEWPEGFCDWLLNGLEALREESAEVTLEVHQHTPSSRIWEAVPVEVEATPEGQLRQQMNILDGHHRYDYISFLGVSANLTKKIKSTLAHLHVALGHISNEKLARMMSQNGAKTSVLQAIKDLDCQVCKRVTAPTPTPKSAYARPMSWNVRLCSDTFYVWDAKATKYAVTHIIDSFSLYQVAIAVMDATAQTTVGLLRDSWFRAFGPPQILMTDQGPEYQGAVEPLLRTFGVFHDMVPPSASWRMGLAERHGAVLKVMLMKMIKERTIIGLEEMQTAVVAATTARNLQTRVAGYSPMQLIFGKEVSVPGNLMEAIAGQFHFKEVEAREGGEQVRDAPPSRASAPDPRYPAMTLSDDEQEPSDDDVGPEELKKATSVLDDLPMSVAAKIRKKGDLEERRSTKRRMSPTELEESSIRATVASSSAVDPAMQTVRQKRDFYETAFRTTQEHLKKMKTKLEKKSALMMEPVVPAAVADRSEACENGESEEATGSEPVYSPYTSEDSNQTMASISSPFIEVDMFEEPWQREGEVTDYSARMPEHEVHVTDMASECQPLDYDHDVHPAGWRADGFRRVGILRNPSSCTRAKVPADRWRLLGDVPSRLRRPLTQAEVLEAYRKGQLNTGQTRPAVARPGLHEDDDREGIASNPRGERE</sequence>
<gene>
    <name evidence="5" type="ORF">CCMP2556_LOCUS54342</name>
</gene>
<dbReference type="Proteomes" id="UP001642484">
    <property type="component" value="Unassembled WGS sequence"/>
</dbReference>
<dbReference type="InterPro" id="IPR012337">
    <property type="entry name" value="RNaseH-like_sf"/>
</dbReference>
<feature type="region of interest" description="Disordered" evidence="2">
    <location>
        <begin position="1544"/>
        <end position="1580"/>
    </location>
</feature>
<keyword evidence="1" id="KW-0863">Zinc-finger</keyword>
<dbReference type="InterPro" id="IPR036397">
    <property type="entry name" value="RNaseH_sf"/>
</dbReference>
<feature type="region of interest" description="Disordered" evidence="2">
    <location>
        <begin position="1405"/>
        <end position="1433"/>
    </location>
</feature>
<evidence type="ECO:0000313" key="5">
    <source>
        <dbReference type="EMBL" id="CAK9116886.1"/>
    </source>
</evidence>
<keyword evidence="1" id="KW-0479">Metal-binding</keyword>
<dbReference type="EMBL" id="CAXAMN010028539">
    <property type="protein sequence ID" value="CAK9116886.1"/>
    <property type="molecule type" value="Genomic_DNA"/>
</dbReference>
<feature type="region of interest" description="Disordered" evidence="2">
    <location>
        <begin position="1255"/>
        <end position="1297"/>
    </location>
</feature>
<dbReference type="SUPFAM" id="SSF53098">
    <property type="entry name" value="Ribonuclease H-like"/>
    <property type="match status" value="1"/>
</dbReference>
<accession>A0ABP0SWW2</accession>
<proteinExistence type="predicted"/>
<feature type="compositionally biased region" description="Low complexity" evidence="2">
    <location>
        <begin position="1264"/>
        <end position="1279"/>
    </location>
</feature>
<dbReference type="PROSITE" id="PS50994">
    <property type="entry name" value="INTEGRASE"/>
    <property type="match status" value="1"/>
</dbReference>
<keyword evidence="1" id="KW-0862">Zinc</keyword>
<dbReference type="InterPro" id="IPR001584">
    <property type="entry name" value="Integrase_cat-core"/>
</dbReference>
<feature type="region of interest" description="Disordered" evidence="2">
    <location>
        <begin position="261"/>
        <end position="298"/>
    </location>
</feature>
<feature type="compositionally biased region" description="Gly residues" evidence="2">
    <location>
        <begin position="42"/>
        <end position="57"/>
    </location>
</feature>
<feature type="compositionally biased region" description="Acidic residues" evidence="2">
    <location>
        <begin position="328"/>
        <end position="339"/>
    </location>
</feature>
<organism evidence="5 6">
    <name type="scientific">Durusdinium trenchii</name>
    <dbReference type="NCBI Taxonomy" id="1381693"/>
    <lineage>
        <taxon>Eukaryota</taxon>
        <taxon>Sar</taxon>
        <taxon>Alveolata</taxon>
        <taxon>Dinophyceae</taxon>
        <taxon>Suessiales</taxon>
        <taxon>Symbiodiniaceae</taxon>
        <taxon>Durusdinium</taxon>
    </lineage>
</organism>